<comment type="caution">
    <text evidence="1">The sequence shown here is derived from an EMBL/GenBank/DDBJ whole genome shotgun (WGS) entry which is preliminary data.</text>
</comment>
<sequence>MSRADGAGAALLRWAAQRAASTSPALVDLSLEPARIELSGRVLVNWWAKNAGLLDAEWGIGPGSRVAVQAPAHWRVLPLVLAALSLGAQVGPADLEDADLLITTDPASPEAAAHPEVLAVTTAALAVSFGAPLPAGAVDHAAEVRAYPDRLLAQPGQADAAAWEHDGAELTLGELLAGGEDGEGAALEVPAQAGLLAALTALLRSGAAGSVVLAPEGGLSERLRAQERVTRSLA</sequence>
<dbReference type="EMBL" id="QQXK01000007">
    <property type="protein sequence ID" value="RII42921.1"/>
    <property type="molecule type" value="Genomic_DNA"/>
</dbReference>
<accession>A0A399JBH7</accession>
<organism evidence="1 2">
    <name type="scientific">Galactobacter valiniphilus</name>
    <dbReference type="NCBI Taxonomy" id="2676122"/>
    <lineage>
        <taxon>Bacteria</taxon>
        <taxon>Bacillati</taxon>
        <taxon>Actinomycetota</taxon>
        <taxon>Actinomycetes</taxon>
        <taxon>Micrococcales</taxon>
        <taxon>Micrococcaceae</taxon>
        <taxon>Galactobacter</taxon>
    </lineage>
</organism>
<proteinExistence type="predicted"/>
<keyword evidence="2" id="KW-1185">Reference proteome</keyword>
<evidence type="ECO:0000313" key="2">
    <source>
        <dbReference type="Proteomes" id="UP000265419"/>
    </source>
</evidence>
<dbReference type="NCBIfam" id="TIGR03089">
    <property type="entry name" value="TIGR03089 family protein"/>
    <property type="match status" value="1"/>
</dbReference>
<evidence type="ECO:0000313" key="1">
    <source>
        <dbReference type="EMBL" id="RII42921.1"/>
    </source>
</evidence>
<protein>
    <submittedName>
        <fullName evidence="1">TIGR03089 family protein</fullName>
    </submittedName>
</protein>
<gene>
    <name evidence="1" type="ORF">DWB68_05125</name>
</gene>
<dbReference type="InterPro" id="IPR017523">
    <property type="entry name" value="Rv3268"/>
</dbReference>
<dbReference type="Proteomes" id="UP000265419">
    <property type="component" value="Unassembled WGS sequence"/>
</dbReference>
<reference evidence="1 2" key="1">
    <citation type="submission" date="2018-07" db="EMBL/GenBank/DDBJ databases">
        <title>Arthrobacter sp. nov., isolated from raw cow's milk with high bacterial count.</title>
        <authorList>
            <person name="Hahne J."/>
            <person name="Isele D."/>
            <person name="Lipski A."/>
        </authorList>
    </citation>
    <scope>NUCLEOTIDE SEQUENCE [LARGE SCALE GENOMIC DNA]</scope>
    <source>
        <strain evidence="1 2">JZ R-35</strain>
    </source>
</reference>
<dbReference type="Gene3D" id="3.40.50.980">
    <property type="match status" value="1"/>
</dbReference>
<name>A0A399JBH7_9MICC</name>
<dbReference type="AlphaFoldDB" id="A0A399JBH7"/>
<dbReference type="SUPFAM" id="SSF56801">
    <property type="entry name" value="Acetyl-CoA synthetase-like"/>
    <property type="match status" value="1"/>
</dbReference>